<dbReference type="GO" id="GO:0006357">
    <property type="term" value="P:regulation of transcription by RNA polymerase II"/>
    <property type="evidence" value="ECO:0007669"/>
    <property type="project" value="TreeGrafter"/>
</dbReference>
<dbReference type="PANTHER" id="PTHR12374:SF81">
    <property type="entry name" value="TRANSCRIPTIONAL ADAPTER ADA2B"/>
    <property type="match status" value="1"/>
</dbReference>
<dbReference type="InterPro" id="IPR043145">
    <property type="entry name" value="Znf_ZZ_sf"/>
</dbReference>
<dbReference type="PANTHER" id="PTHR12374">
    <property type="entry name" value="TRANSCRIPTIONAL ADAPTOR 2 ADA2 -RELATED"/>
    <property type="match status" value="1"/>
</dbReference>
<accession>A0A1R3KLK0</accession>
<protein>
    <submittedName>
        <fullName evidence="7">Zinc finger, ZZ-type</fullName>
    </submittedName>
</protein>
<evidence type="ECO:0000256" key="3">
    <source>
        <dbReference type="ARBA" id="ARBA00022833"/>
    </source>
</evidence>
<dbReference type="GO" id="GO:0003713">
    <property type="term" value="F:transcription coactivator activity"/>
    <property type="evidence" value="ECO:0007669"/>
    <property type="project" value="TreeGrafter"/>
</dbReference>
<evidence type="ECO:0000256" key="1">
    <source>
        <dbReference type="ARBA" id="ARBA00022723"/>
    </source>
</evidence>
<dbReference type="CDD" id="cd02335">
    <property type="entry name" value="ZZ_ADA2"/>
    <property type="match status" value="1"/>
</dbReference>
<keyword evidence="3" id="KW-0862">Zinc</keyword>
<name>A0A1R3KLK0_9ROSI</name>
<evidence type="ECO:0000256" key="2">
    <source>
        <dbReference type="ARBA" id="ARBA00022771"/>
    </source>
</evidence>
<organism evidence="7 8">
    <name type="scientific">Corchorus olitorius</name>
    <dbReference type="NCBI Taxonomy" id="93759"/>
    <lineage>
        <taxon>Eukaryota</taxon>
        <taxon>Viridiplantae</taxon>
        <taxon>Streptophyta</taxon>
        <taxon>Embryophyta</taxon>
        <taxon>Tracheophyta</taxon>
        <taxon>Spermatophyta</taxon>
        <taxon>Magnoliopsida</taxon>
        <taxon>eudicotyledons</taxon>
        <taxon>Gunneridae</taxon>
        <taxon>Pentapetalae</taxon>
        <taxon>rosids</taxon>
        <taxon>malvids</taxon>
        <taxon>Malvales</taxon>
        <taxon>Malvaceae</taxon>
        <taxon>Grewioideae</taxon>
        <taxon>Apeibeae</taxon>
        <taxon>Corchorus</taxon>
    </lineage>
</organism>
<feature type="region of interest" description="Disordered" evidence="5">
    <location>
        <begin position="1"/>
        <end position="23"/>
    </location>
</feature>
<feature type="compositionally biased region" description="Basic and acidic residues" evidence="5">
    <location>
        <begin position="10"/>
        <end position="23"/>
    </location>
</feature>
<sequence>MGRSRGNFHSADEDPTRGQGTNERKKALYRCNYCNKDLIGKIRIKCDFCPDFDLCIKCFSVGAEVTPH</sequence>
<dbReference type="PROSITE" id="PS01357">
    <property type="entry name" value="ZF_ZZ_1"/>
    <property type="match status" value="1"/>
</dbReference>
<dbReference type="Proteomes" id="UP000187203">
    <property type="component" value="Unassembled WGS sequence"/>
</dbReference>
<comment type="caution">
    <text evidence="7">The sequence shown here is derived from an EMBL/GenBank/DDBJ whole genome shotgun (WGS) entry which is preliminary data.</text>
</comment>
<dbReference type="EMBL" id="AWUE01012981">
    <property type="protein sequence ID" value="OMP07960.1"/>
    <property type="molecule type" value="Genomic_DNA"/>
</dbReference>
<keyword evidence="1" id="KW-0479">Metal-binding</keyword>
<dbReference type="Gene3D" id="3.30.60.90">
    <property type="match status" value="1"/>
</dbReference>
<dbReference type="SUPFAM" id="SSF57850">
    <property type="entry name" value="RING/U-box"/>
    <property type="match status" value="1"/>
</dbReference>
<dbReference type="Pfam" id="PF25299">
    <property type="entry name" value="ZZ_ADA2"/>
    <property type="match status" value="1"/>
</dbReference>
<keyword evidence="8" id="KW-1185">Reference proteome</keyword>
<dbReference type="GO" id="GO:0008270">
    <property type="term" value="F:zinc ion binding"/>
    <property type="evidence" value="ECO:0007669"/>
    <property type="project" value="UniProtKB-KW"/>
</dbReference>
<dbReference type="GO" id="GO:0005634">
    <property type="term" value="C:nucleus"/>
    <property type="evidence" value="ECO:0007669"/>
    <property type="project" value="TreeGrafter"/>
</dbReference>
<proteinExistence type="predicted"/>
<evidence type="ECO:0000256" key="4">
    <source>
        <dbReference type="PROSITE-ProRule" id="PRU00228"/>
    </source>
</evidence>
<dbReference type="STRING" id="93759.A0A1R3KLK0"/>
<evidence type="ECO:0000259" key="6">
    <source>
        <dbReference type="PROSITE" id="PS50135"/>
    </source>
</evidence>
<evidence type="ECO:0000313" key="7">
    <source>
        <dbReference type="EMBL" id="OMP07960.1"/>
    </source>
</evidence>
<reference evidence="8" key="1">
    <citation type="submission" date="2013-09" db="EMBL/GenBank/DDBJ databases">
        <title>Corchorus olitorius genome sequencing.</title>
        <authorList>
            <person name="Alam M."/>
            <person name="Haque M.S."/>
            <person name="Islam M.S."/>
            <person name="Emdad E.M."/>
            <person name="Islam M.M."/>
            <person name="Ahmed B."/>
            <person name="Halim A."/>
            <person name="Hossen Q.M.M."/>
            <person name="Hossain M.Z."/>
            <person name="Ahmed R."/>
            <person name="Khan M.M."/>
            <person name="Islam R."/>
            <person name="Rashid M.M."/>
            <person name="Khan S.A."/>
            <person name="Rahman M.S."/>
            <person name="Alam M."/>
            <person name="Yahiya A.S."/>
            <person name="Khan M.S."/>
            <person name="Azam M.S."/>
            <person name="Haque T."/>
            <person name="Lashkar M.Z.H."/>
            <person name="Akhand A.I."/>
            <person name="Morshed G."/>
            <person name="Roy S."/>
            <person name="Uddin K.S."/>
            <person name="Rabeya T."/>
            <person name="Hossain A.S."/>
            <person name="Chowdhury A."/>
            <person name="Snigdha A.R."/>
            <person name="Mortoza M.S."/>
            <person name="Matin S.A."/>
            <person name="Hoque S.M.E."/>
            <person name="Islam M.K."/>
            <person name="Roy D.K."/>
            <person name="Haider R."/>
            <person name="Moosa M.M."/>
            <person name="Elias S.M."/>
            <person name="Hasan A.M."/>
            <person name="Jahan S."/>
            <person name="Shafiuddin M."/>
            <person name="Mahmood N."/>
            <person name="Shommy N.S."/>
        </authorList>
    </citation>
    <scope>NUCLEOTIDE SEQUENCE [LARGE SCALE GENOMIC DNA]</scope>
    <source>
        <strain evidence="8">cv. O-4</strain>
    </source>
</reference>
<dbReference type="AlphaFoldDB" id="A0A1R3KLK0"/>
<dbReference type="InterPro" id="IPR041983">
    <property type="entry name" value="ADA2-like_ZZ"/>
</dbReference>
<feature type="domain" description="ZZ-type" evidence="6">
    <location>
        <begin position="26"/>
        <end position="68"/>
    </location>
</feature>
<dbReference type="GO" id="GO:0003682">
    <property type="term" value="F:chromatin binding"/>
    <property type="evidence" value="ECO:0007669"/>
    <property type="project" value="TreeGrafter"/>
</dbReference>
<dbReference type="OrthoDB" id="270417at2759"/>
<evidence type="ECO:0000256" key="5">
    <source>
        <dbReference type="SAM" id="MobiDB-lite"/>
    </source>
</evidence>
<evidence type="ECO:0000313" key="8">
    <source>
        <dbReference type="Proteomes" id="UP000187203"/>
    </source>
</evidence>
<keyword evidence="2 4" id="KW-0863">Zinc-finger</keyword>
<dbReference type="PROSITE" id="PS50135">
    <property type="entry name" value="ZF_ZZ_2"/>
    <property type="match status" value="1"/>
</dbReference>
<gene>
    <name evidence="7" type="ORF">COLO4_06902</name>
</gene>
<dbReference type="GO" id="GO:0006338">
    <property type="term" value="P:chromatin remodeling"/>
    <property type="evidence" value="ECO:0007669"/>
    <property type="project" value="TreeGrafter"/>
</dbReference>
<dbReference type="InterPro" id="IPR000433">
    <property type="entry name" value="Znf_ZZ"/>
</dbReference>
<dbReference type="SMART" id="SM00291">
    <property type="entry name" value="ZnF_ZZ"/>
    <property type="match status" value="1"/>
</dbReference>